<dbReference type="AlphaFoldDB" id="A0A1Y3BP99"/>
<evidence type="ECO:0000313" key="4">
    <source>
        <dbReference type="Proteomes" id="UP000194236"/>
    </source>
</evidence>
<dbReference type="Proteomes" id="UP000194236">
    <property type="component" value="Unassembled WGS sequence"/>
</dbReference>
<feature type="compositionally biased region" description="Basic residues" evidence="2">
    <location>
        <begin position="21"/>
        <end position="32"/>
    </location>
</feature>
<organism evidence="3 4">
    <name type="scientific">Euroglyphus maynei</name>
    <name type="common">Mayne's house dust mite</name>
    <dbReference type="NCBI Taxonomy" id="6958"/>
    <lineage>
        <taxon>Eukaryota</taxon>
        <taxon>Metazoa</taxon>
        <taxon>Ecdysozoa</taxon>
        <taxon>Arthropoda</taxon>
        <taxon>Chelicerata</taxon>
        <taxon>Arachnida</taxon>
        <taxon>Acari</taxon>
        <taxon>Acariformes</taxon>
        <taxon>Sarcoptiformes</taxon>
        <taxon>Astigmata</taxon>
        <taxon>Psoroptidia</taxon>
        <taxon>Analgoidea</taxon>
        <taxon>Pyroglyphidae</taxon>
        <taxon>Pyroglyphinae</taxon>
        <taxon>Euroglyphus</taxon>
    </lineage>
</organism>
<name>A0A1Y3BP99_EURMA</name>
<feature type="compositionally biased region" description="Polar residues" evidence="2">
    <location>
        <begin position="1"/>
        <end position="14"/>
    </location>
</feature>
<gene>
    <name evidence="3" type="ORF">BLA29_005876</name>
</gene>
<proteinExistence type="predicted"/>
<feature type="region of interest" description="Disordered" evidence="2">
    <location>
        <begin position="1"/>
        <end position="48"/>
    </location>
</feature>
<comment type="caution">
    <text evidence="3">The sequence shown here is derived from an EMBL/GenBank/DDBJ whole genome shotgun (WGS) entry which is preliminary data.</text>
</comment>
<dbReference type="EMBL" id="MUJZ01011160">
    <property type="protein sequence ID" value="OTF81907.1"/>
    <property type="molecule type" value="Genomic_DNA"/>
</dbReference>
<keyword evidence="4" id="KW-1185">Reference proteome</keyword>
<sequence>MESLTKKLNSSTDSQLDEHSHRHRHHHRRRRSSNLQDVLHPSQQQQKLETAQSRRRKLLQNHNSTSFSLENIYFEGILSEGICDPKEKQKYSQRRRILSFEDLPAIKKELSESSQEGDYSMVESEQYRHYTTAAASKSTRLARKAKLKALRQQASTSTTTTSSSFGKSIDHSSYARLSRNEILNLWNSSEKELLNRLDKTIQQNRALEEKIELLQRMLEKPP</sequence>
<evidence type="ECO:0000313" key="3">
    <source>
        <dbReference type="EMBL" id="OTF81907.1"/>
    </source>
</evidence>
<protein>
    <submittedName>
        <fullName evidence="3">Uncharacterized protein</fullName>
    </submittedName>
</protein>
<keyword evidence="1" id="KW-0175">Coiled coil</keyword>
<reference evidence="3 4" key="1">
    <citation type="submission" date="2017-03" db="EMBL/GenBank/DDBJ databases">
        <title>Genome Survey of Euroglyphus maynei.</title>
        <authorList>
            <person name="Arlian L.G."/>
            <person name="Morgan M.S."/>
            <person name="Rider S.D."/>
        </authorList>
    </citation>
    <scope>NUCLEOTIDE SEQUENCE [LARGE SCALE GENOMIC DNA]</scope>
    <source>
        <strain evidence="3">Arlian Lab</strain>
        <tissue evidence="3">Whole body</tissue>
    </source>
</reference>
<dbReference type="OrthoDB" id="6421436at2759"/>
<evidence type="ECO:0000256" key="1">
    <source>
        <dbReference type="SAM" id="Coils"/>
    </source>
</evidence>
<accession>A0A1Y3BP99</accession>
<evidence type="ECO:0000256" key="2">
    <source>
        <dbReference type="SAM" id="MobiDB-lite"/>
    </source>
</evidence>
<feature type="coiled-coil region" evidence="1">
    <location>
        <begin position="190"/>
        <end position="217"/>
    </location>
</feature>